<feature type="region of interest" description="Disordered" evidence="1">
    <location>
        <begin position="461"/>
        <end position="488"/>
    </location>
</feature>
<proteinExistence type="predicted"/>
<evidence type="ECO:0000259" key="3">
    <source>
        <dbReference type="Pfam" id="PF23076"/>
    </source>
</evidence>
<accession>A0A1Y2E3N1</accession>
<reference evidence="4 5" key="1">
    <citation type="submission" date="2016-07" db="EMBL/GenBank/DDBJ databases">
        <title>Pervasive Adenine N6-methylation of Active Genes in Fungi.</title>
        <authorList>
            <consortium name="DOE Joint Genome Institute"/>
            <person name="Mondo S.J."/>
            <person name="Dannebaum R.O."/>
            <person name="Kuo R.C."/>
            <person name="Labutti K."/>
            <person name="Haridas S."/>
            <person name="Kuo A."/>
            <person name="Salamov A."/>
            <person name="Ahrendt S.R."/>
            <person name="Lipzen A."/>
            <person name="Sullivan W."/>
            <person name="Andreopoulos W.B."/>
            <person name="Clum A."/>
            <person name="Lindquist E."/>
            <person name="Daum C."/>
            <person name="Ramamoorthy G.K."/>
            <person name="Gryganskyi A."/>
            <person name="Culley D."/>
            <person name="Magnuson J.K."/>
            <person name="James T.Y."/>
            <person name="O'Malley M.A."/>
            <person name="Stajich J.E."/>
            <person name="Spatafora J.W."/>
            <person name="Visel A."/>
            <person name="Grigoriev I.V."/>
        </authorList>
    </citation>
    <scope>NUCLEOTIDE SEQUENCE [LARGE SCALE GENOMIC DNA]</scope>
    <source>
        <strain evidence="4 5">CBS 129021</strain>
    </source>
</reference>
<dbReference type="InterPro" id="IPR057082">
    <property type="entry name" value="PH_C"/>
</dbReference>
<dbReference type="RefSeq" id="XP_040717083.1">
    <property type="nucleotide sequence ID" value="XM_040853872.1"/>
</dbReference>
<keyword evidence="5" id="KW-1185">Reference proteome</keyword>
<dbReference type="GeneID" id="63770084"/>
<evidence type="ECO:0000313" key="5">
    <source>
        <dbReference type="Proteomes" id="UP000193689"/>
    </source>
</evidence>
<protein>
    <submittedName>
        <fullName evidence="4">Uncharacterized protein</fullName>
    </submittedName>
</protein>
<dbReference type="AlphaFoldDB" id="A0A1Y2E3N1"/>
<evidence type="ECO:0000256" key="1">
    <source>
        <dbReference type="SAM" id="MobiDB-lite"/>
    </source>
</evidence>
<dbReference type="Pfam" id="PF23076">
    <property type="entry name" value="PH_FT_C"/>
    <property type="match status" value="1"/>
</dbReference>
<name>A0A1Y2E3N1_9PEZI</name>
<dbReference type="Pfam" id="PF23074">
    <property type="entry name" value="PH_FT_N"/>
    <property type="match status" value="1"/>
</dbReference>
<dbReference type="InterPro" id="IPR057081">
    <property type="entry name" value="PH_N"/>
</dbReference>
<dbReference type="OrthoDB" id="5345571at2759"/>
<dbReference type="EMBL" id="MCFJ01000005">
    <property type="protein sequence ID" value="ORY66119.1"/>
    <property type="molecule type" value="Genomic_DNA"/>
</dbReference>
<feature type="domain" description="PH" evidence="2">
    <location>
        <begin position="233"/>
        <end position="350"/>
    </location>
</feature>
<organism evidence="4 5">
    <name type="scientific">Pseudomassariella vexata</name>
    <dbReference type="NCBI Taxonomy" id="1141098"/>
    <lineage>
        <taxon>Eukaryota</taxon>
        <taxon>Fungi</taxon>
        <taxon>Dikarya</taxon>
        <taxon>Ascomycota</taxon>
        <taxon>Pezizomycotina</taxon>
        <taxon>Sordariomycetes</taxon>
        <taxon>Xylariomycetidae</taxon>
        <taxon>Amphisphaeriales</taxon>
        <taxon>Pseudomassariaceae</taxon>
        <taxon>Pseudomassariella</taxon>
    </lineage>
</organism>
<evidence type="ECO:0000313" key="4">
    <source>
        <dbReference type="EMBL" id="ORY66119.1"/>
    </source>
</evidence>
<gene>
    <name evidence="4" type="ORF">BCR38DRAFT_173137</name>
</gene>
<comment type="caution">
    <text evidence="4">The sequence shown here is derived from an EMBL/GenBank/DDBJ whole genome shotgun (WGS) entry which is preliminary data.</text>
</comment>
<evidence type="ECO:0000259" key="2">
    <source>
        <dbReference type="Pfam" id="PF23074"/>
    </source>
</evidence>
<dbReference type="InParanoid" id="A0A1Y2E3N1"/>
<sequence length="488" mass="55863">MDIGANALGSSLLDGCCLEAERAERVGIGLEGLRNSLNDSLRPHLTGLIGEVHSTSRLLRDLADQSQIHISRVPVVIDYLNVILPCLCRSLRDITTFYEDRSQPRDRRWKKMYHEMSSELLGTTLPARFVMYNLFLVSLQHLLTKSPNFDMNGLESLRTRILQLREARGIPPPSPIQRSLIRRNGAPNFWAQETNSHWAESIFTQPLPSRTELEKPGRTLSEAYGPLQRLGQLNISPDVKILIKRSFDNDRLSVTFFLETSDEAPFLLIRTMQFGSSWVSLRGAHELSIRRGTSNTLTLTRWSKSEEHSKPWAILSFITCEELVLFYCTFVCLKARSVLTIDRHPDEFKLRKESKVFQAKIIDDGYEHILNVFQDPHSGRKRLHASVWDGELRFCPVWTAFLPDAPPKEWLLKKSRYRVQIRDIQPYVFCQNYRAHKQRKGKYGAFELNFAKDAGATHFKDLFDPRPPPTIVSTESDDSGDPGPSGQQ</sequence>
<dbReference type="Proteomes" id="UP000193689">
    <property type="component" value="Unassembled WGS sequence"/>
</dbReference>
<feature type="domain" description="PH" evidence="3">
    <location>
        <begin position="355"/>
        <end position="464"/>
    </location>
</feature>